<dbReference type="Proteomes" id="UP000789405">
    <property type="component" value="Unassembled WGS sequence"/>
</dbReference>
<feature type="non-terminal residue" evidence="1">
    <location>
        <position position="58"/>
    </location>
</feature>
<evidence type="ECO:0000313" key="2">
    <source>
        <dbReference type="Proteomes" id="UP000789405"/>
    </source>
</evidence>
<keyword evidence="2" id="KW-1185">Reference proteome</keyword>
<accession>A0A9N9K7J9</accession>
<dbReference type="AlphaFoldDB" id="A0A9N9K7J9"/>
<organism evidence="1 2">
    <name type="scientific">Dentiscutata erythropus</name>
    <dbReference type="NCBI Taxonomy" id="1348616"/>
    <lineage>
        <taxon>Eukaryota</taxon>
        <taxon>Fungi</taxon>
        <taxon>Fungi incertae sedis</taxon>
        <taxon>Mucoromycota</taxon>
        <taxon>Glomeromycotina</taxon>
        <taxon>Glomeromycetes</taxon>
        <taxon>Diversisporales</taxon>
        <taxon>Gigasporaceae</taxon>
        <taxon>Dentiscutata</taxon>
    </lineage>
</organism>
<name>A0A9N9K7J9_9GLOM</name>
<protein>
    <submittedName>
        <fullName evidence="1">7201_t:CDS:1</fullName>
    </submittedName>
</protein>
<reference evidence="1" key="1">
    <citation type="submission" date="2021-06" db="EMBL/GenBank/DDBJ databases">
        <authorList>
            <person name="Kallberg Y."/>
            <person name="Tangrot J."/>
            <person name="Rosling A."/>
        </authorList>
    </citation>
    <scope>NUCLEOTIDE SEQUENCE</scope>
    <source>
        <strain evidence="1">MA453B</strain>
    </source>
</reference>
<dbReference type="EMBL" id="CAJVPY010050796">
    <property type="protein sequence ID" value="CAG8813988.1"/>
    <property type="molecule type" value="Genomic_DNA"/>
</dbReference>
<gene>
    <name evidence="1" type="ORF">DERYTH_LOCUS25885</name>
</gene>
<comment type="caution">
    <text evidence="1">The sequence shown here is derived from an EMBL/GenBank/DDBJ whole genome shotgun (WGS) entry which is preliminary data.</text>
</comment>
<feature type="non-terminal residue" evidence="1">
    <location>
        <position position="1"/>
    </location>
</feature>
<proteinExistence type="predicted"/>
<sequence>TPKKMALISTTNSFINIIVDEDVLPLETKQNINYMWKMKIFTLKRMLLEILGEPYDFV</sequence>
<evidence type="ECO:0000313" key="1">
    <source>
        <dbReference type="EMBL" id="CAG8813988.1"/>
    </source>
</evidence>